<sequence>MAINYSLLAIPAHWLISIAPHAYALQLIKNATNGRWNNANPRGSTWGAEMQRTVSAEVLARFERAEAAHHNGLENLPFFAAAVLTAQVAGVDREVIDTHAALFLAARVVYTFMYINIAKGKASFARSGIWALSCFLCLSLFVKAALLG</sequence>
<dbReference type="Pfam" id="PF01124">
    <property type="entry name" value="MAPEG"/>
    <property type="match status" value="1"/>
</dbReference>
<dbReference type="EMBL" id="KI912110">
    <property type="protein sequence ID" value="ETS85990.1"/>
    <property type="molecule type" value="Genomic_DNA"/>
</dbReference>
<organism evidence="7 8">
    <name type="scientific">Pestalotiopsis fici (strain W106-1 / CGMCC3.15140)</name>
    <dbReference type="NCBI Taxonomy" id="1229662"/>
    <lineage>
        <taxon>Eukaryota</taxon>
        <taxon>Fungi</taxon>
        <taxon>Dikarya</taxon>
        <taxon>Ascomycota</taxon>
        <taxon>Pezizomycotina</taxon>
        <taxon>Sordariomycetes</taxon>
        <taxon>Xylariomycetidae</taxon>
        <taxon>Amphisphaeriales</taxon>
        <taxon>Sporocadaceae</taxon>
        <taxon>Pestalotiopsis</taxon>
    </lineage>
</organism>
<comment type="subcellular location">
    <subcellularLocation>
        <location evidence="1">Membrane</location>
    </subcellularLocation>
</comment>
<name>W3XIZ5_PESFW</name>
<dbReference type="InParanoid" id="W3XIZ5"/>
<dbReference type="Gene3D" id="1.20.120.550">
    <property type="entry name" value="Membrane associated eicosanoid/glutathione metabolism-like domain"/>
    <property type="match status" value="1"/>
</dbReference>
<evidence type="ECO:0000256" key="3">
    <source>
        <dbReference type="ARBA" id="ARBA00022989"/>
    </source>
</evidence>
<evidence type="ECO:0000313" key="7">
    <source>
        <dbReference type="EMBL" id="ETS85990.1"/>
    </source>
</evidence>
<dbReference type="GO" id="GO:0016020">
    <property type="term" value="C:membrane"/>
    <property type="evidence" value="ECO:0007669"/>
    <property type="project" value="UniProtKB-SubCell"/>
</dbReference>
<dbReference type="InterPro" id="IPR001129">
    <property type="entry name" value="Membr-assoc_MAPEG"/>
</dbReference>
<protein>
    <recommendedName>
        <fullName evidence="9">MAPEG family protein</fullName>
    </recommendedName>
</protein>
<accession>W3XIZ5</accession>
<feature type="transmembrane region" description="Helical" evidence="5">
    <location>
        <begin position="100"/>
        <end position="117"/>
    </location>
</feature>
<dbReference type="RefSeq" id="XP_007830787.1">
    <property type="nucleotide sequence ID" value="XM_007832596.1"/>
</dbReference>
<keyword evidence="4 5" id="KW-0472">Membrane</keyword>
<dbReference type="OrthoDB" id="2122304at2759"/>
<dbReference type="AlphaFoldDB" id="W3XIZ5"/>
<gene>
    <name evidence="7" type="ORF">PFICI_04015</name>
</gene>
<dbReference type="PANTHER" id="PTHR35371">
    <property type="entry name" value="INNER MEMBRANE PROTEIN"/>
    <property type="match status" value="1"/>
</dbReference>
<feature type="transmembrane region" description="Helical" evidence="5">
    <location>
        <begin position="129"/>
        <end position="147"/>
    </location>
</feature>
<dbReference type="OMA" id="HWYTIYL"/>
<keyword evidence="6" id="KW-0732">Signal</keyword>
<evidence type="ECO:0008006" key="9">
    <source>
        <dbReference type="Google" id="ProtNLM"/>
    </source>
</evidence>
<reference evidence="8" key="1">
    <citation type="journal article" date="2015" name="BMC Genomics">
        <title>Genomic and transcriptomic analysis of the endophytic fungus Pestalotiopsis fici reveals its lifestyle and high potential for synthesis of natural products.</title>
        <authorList>
            <person name="Wang X."/>
            <person name="Zhang X."/>
            <person name="Liu L."/>
            <person name="Xiang M."/>
            <person name="Wang W."/>
            <person name="Sun X."/>
            <person name="Che Y."/>
            <person name="Guo L."/>
            <person name="Liu G."/>
            <person name="Guo L."/>
            <person name="Wang C."/>
            <person name="Yin W.B."/>
            <person name="Stadler M."/>
            <person name="Zhang X."/>
            <person name="Liu X."/>
        </authorList>
    </citation>
    <scope>NUCLEOTIDE SEQUENCE [LARGE SCALE GENOMIC DNA]</scope>
    <source>
        <strain evidence="8">W106-1 / CGMCC3.15140</strain>
    </source>
</reference>
<dbReference type="GeneID" id="19269028"/>
<evidence type="ECO:0000256" key="4">
    <source>
        <dbReference type="ARBA" id="ARBA00023136"/>
    </source>
</evidence>
<keyword evidence="2 5" id="KW-0812">Transmembrane</keyword>
<dbReference type="SUPFAM" id="SSF161084">
    <property type="entry name" value="MAPEG domain-like"/>
    <property type="match status" value="1"/>
</dbReference>
<evidence type="ECO:0000256" key="2">
    <source>
        <dbReference type="ARBA" id="ARBA00022692"/>
    </source>
</evidence>
<evidence type="ECO:0000256" key="1">
    <source>
        <dbReference type="ARBA" id="ARBA00004370"/>
    </source>
</evidence>
<dbReference type="eggNOG" id="ENOG502S7P4">
    <property type="taxonomic scope" value="Eukaryota"/>
</dbReference>
<evidence type="ECO:0000256" key="6">
    <source>
        <dbReference type="SAM" id="SignalP"/>
    </source>
</evidence>
<feature type="chain" id="PRO_5004834744" description="MAPEG family protein" evidence="6">
    <location>
        <begin position="25"/>
        <end position="148"/>
    </location>
</feature>
<dbReference type="Proteomes" id="UP000030651">
    <property type="component" value="Unassembled WGS sequence"/>
</dbReference>
<feature type="signal peptide" evidence="6">
    <location>
        <begin position="1"/>
        <end position="24"/>
    </location>
</feature>
<dbReference type="InterPro" id="IPR023352">
    <property type="entry name" value="MAPEG-like_dom_sf"/>
</dbReference>
<keyword evidence="8" id="KW-1185">Reference proteome</keyword>
<dbReference type="KEGG" id="pfy:PFICI_04015"/>
<dbReference type="PANTHER" id="PTHR35371:SF1">
    <property type="entry name" value="BLR7753 PROTEIN"/>
    <property type="match status" value="1"/>
</dbReference>
<dbReference type="HOGENOM" id="CLU_110778_0_1_1"/>
<keyword evidence="3 5" id="KW-1133">Transmembrane helix</keyword>
<evidence type="ECO:0000256" key="5">
    <source>
        <dbReference type="SAM" id="Phobius"/>
    </source>
</evidence>
<evidence type="ECO:0000313" key="8">
    <source>
        <dbReference type="Proteomes" id="UP000030651"/>
    </source>
</evidence>
<proteinExistence type="predicted"/>